<dbReference type="InterPro" id="IPR028082">
    <property type="entry name" value="Peripla_BP_I"/>
</dbReference>
<evidence type="ECO:0000313" key="1">
    <source>
        <dbReference type="EMBL" id="MPM72154.1"/>
    </source>
</evidence>
<proteinExistence type="predicted"/>
<dbReference type="EMBL" id="VSSQ01024564">
    <property type="protein sequence ID" value="MPM72154.1"/>
    <property type="molecule type" value="Genomic_DNA"/>
</dbReference>
<comment type="caution">
    <text evidence="1">The sequence shown here is derived from an EMBL/GenBank/DDBJ whole genome shotgun (WGS) entry which is preliminary data.</text>
</comment>
<dbReference type="SUPFAM" id="SSF53822">
    <property type="entry name" value="Periplasmic binding protein-like I"/>
    <property type="match status" value="1"/>
</dbReference>
<name>A0A645C9B2_9ZZZZ</name>
<dbReference type="AlphaFoldDB" id="A0A645C9B2"/>
<sequence>MLRDEELIGSAQGKGFYITNKNGNKIKILVLFDKLSTYKQVLFSSFMNHIGELSEITIRLHNQDVDLFEQFVDENLDKFDYYIVTPHFSLQADIQTRVVRTLKRIPNRKLILLDRYIDELKGNFGSVYQDFERDIYDGLCQGKEDILKFRKLNIVSMKGSLYSPIIEIGIKRFCDENKIQYEFHHTINPGKIEKGEIFLILNSQLDSELIELVRIAKMKGCSIGKDIGIISYNESPINEIILDGLTVMSTDFIQMGELAALMILEKPFRKIHCNFRLIRRSTF</sequence>
<accession>A0A645C9B2</accession>
<dbReference type="Gene3D" id="3.40.50.2300">
    <property type="match status" value="2"/>
</dbReference>
<reference evidence="1" key="1">
    <citation type="submission" date="2019-08" db="EMBL/GenBank/DDBJ databases">
        <authorList>
            <person name="Kucharzyk K."/>
            <person name="Murdoch R.W."/>
            <person name="Higgins S."/>
            <person name="Loffler F."/>
        </authorList>
    </citation>
    <scope>NUCLEOTIDE SEQUENCE</scope>
</reference>
<protein>
    <submittedName>
        <fullName evidence="1">Uncharacterized protein</fullName>
    </submittedName>
</protein>
<organism evidence="1">
    <name type="scientific">bioreactor metagenome</name>
    <dbReference type="NCBI Taxonomy" id="1076179"/>
    <lineage>
        <taxon>unclassified sequences</taxon>
        <taxon>metagenomes</taxon>
        <taxon>ecological metagenomes</taxon>
    </lineage>
</organism>
<gene>
    <name evidence="1" type="ORF">SDC9_119127</name>
</gene>